<dbReference type="PANTHER" id="PTHR21567:SF9">
    <property type="entry name" value="CLIP-ASSOCIATING PROTEIN"/>
    <property type="match status" value="1"/>
</dbReference>
<organism evidence="9 10">
    <name type="scientific">Cyberlindnera jadinii (strain ATCC 18201 / CBS 1600 / BCRC 20928 / JCM 3617 / NBRC 0987 / NRRL Y-1542)</name>
    <name type="common">Torula yeast</name>
    <name type="synonym">Candida utilis</name>
    <dbReference type="NCBI Taxonomy" id="983966"/>
    <lineage>
        <taxon>Eukaryota</taxon>
        <taxon>Fungi</taxon>
        <taxon>Dikarya</taxon>
        <taxon>Ascomycota</taxon>
        <taxon>Saccharomycotina</taxon>
        <taxon>Saccharomycetes</taxon>
        <taxon>Phaffomycetales</taxon>
        <taxon>Phaffomycetaceae</taxon>
        <taxon>Cyberlindnera</taxon>
    </lineage>
</organism>
<dbReference type="EMBL" id="CDQK01000004">
    <property type="protein sequence ID" value="CEP23581.1"/>
    <property type="molecule type" value="Genomic_DNA"/>
</dbReference>
<sequence>MFQYTANELYKILSESSYDVNHKCQVITELKAHIKHEFVDLAQVPRYFEALRVGVKSSDSKLSSVSFSSTCHLIKRVGMQDPNALRGPSKIILPILINRLLDPKPVFQQQARSTLETYWLATPTIVEKYIKDNALIHSNARVRAESIVFVSDLIELNKNFNFQQLLPNVVNMLRDRNIEVVKNAEVLLVKYYTIHKSKVQELADELTSQKIESKKAIKLLRGIDATAAASFEAEAKTSTSNKPMIDTFSNLSRTQKKTSSTLAPNVRLAKLPSTDFSDILGSVPTAKLDQSISPVVVHSSSSLQKEIEALLPPFQGKETEFNWNNREKNIIKLRGLIIGNSEKYPDASVSGIRLMLDGINKSILSLRTTLSSNGCQLVKEIAFYMNSNIDPIAESLFNPLATLTSATKKISSLNAFGAICVLLANTSFNGRLFNHCYNLFLDKNIQPRLYSSTFFRIFIQRHSGRLDNSQLETLHRWIAKGICDPNTTVRESMRVTFWIFYRFFTEQAQTIITKQDMNVKKALERSRPRDIEPINTTPGSVKQGMPSLERKRPSIKEMIASKKMDRRSVSGPEISESSLNDDTSAASELGKPARLGLPQRVRVSSAGVQYPLERQLSKGRTDEKQKWMTSASRENTVDISKKDSTEGETTIQNMIKLLQSPLTRERVDGIEILIQQFDSTNEIPDLEAVLNNILVLDTQLLKPLLSHDKFFNMAQPSFFIKLLAVYNMGIDDIRLRYGTLETCNAIVSLMNSLESFHFSDAPSTMFHIKYKNLFLDYSVKNLYILLSESDLKLDDLQFEKICSAVFPLSISDYPKYDELVVLLHGLNTSSFEHALDSSNAYVKSKIKMILDDFKEDNEDMALEHTIPVELTMINPFSSKKIPVQGTNVQDDVPHQNVDYMSDIFNGSKETTNNFTFIGPANAVHRALEQEDKEMVDSSPEPEIPNPLFNDEIHSVGSPFLNDPAEDDHIKPKLETDEQTHTMTVNLNDVHISPEKHIVTPKTFVAPDRKSLTEMISKSDPIFSKTTPRIQIFEDAPNTSVGERKLFDLELSRFQNVKAEDPTVSKLLQLSDLFKDDNIDRNTMNCAIKTLQQSVSNEEVLSWLKHSGFMTLSKSVIHYFHKSMNISAELCFKGLIVIKELLIIDQFLDGLLTLSEAKEIWNIANMVVENLKTFKSPIFISVDELVDDLIDLNIDDFKSEILKNCLSQLRESKAVVPASFLLDTLAKCIEFDVITIDQIKEIDNTIFGFLSHDEVEIRRLTIIVYSKCKRTLQQLNSNAQVKDMVKNHHECSEYLFDKLTVPQRKLVDYYCDN</sequence>
<evidence type="ECO:0000256" key="5">
    <source>
        <dbReference type="ARBA" id="ARBA00022701"/>
    </source>
</evidence>
<dbReference type="InterPro" id="IPR016024">
    <property type="entry name" value="ARM-type_fold"/>
</dbReference>
<feature type="region of interest" description="Disordered" evidence="7">
    <location>
        <begin position="527"/>
        <end position="600"/>
    </location>
</feature>
<evidence type="ECO:0000256" key="6">
    <source>
        <dbReference type="ARBA" id="ARBA00022776"/>
    </source>
</evidence>
<dbReference type="InterPro" id="IPR011989">
    <property type="entry name" value="ARM-like"/>
</dbReference>
<dbReference type="Gene3D" id="1.25.10.10">
    <property type="entry name" value="Leucine-rich Repeat Variant"/>
    <property type="match status" value="2"/>
</dbReference>
<dbReference type="GO" id="GO:0090307">
    <property type="term" value="P:mitotic spindle assembly"/>
    <property type="evidence" value="ECO:0007669"/>
    <property type="project" value="TreeGrafter"/>
</dbReference>
<name>A0A0H5C691_CYBJN</name>
<dbReference type="Proteomes" id="UP000038830">
    <property type="component" value="Unassembled WGS sequence"/>
</dbReference>
<dbReference type="GO" id="GO:0060172">
    <property type="term" value="P:astral microtubule depolymerization"/>
    <property type="evidence" value="ECO:0007669"/>
    <property type="project" value="TreeGrafter"/>
</dbReference>
<dbReference type="PANTHER" id="PTHR21567">
    <property type="entry name" value="CLASP"/>
    <property type="match status" value="1"/>
</dbReference>
<dbReference type="GO" id="GO:1990023">
    <property type="term" value="C:mitotic spindle midzone"/>
    <property type="evidence" value="ECO:0007669"/>
    <property type="project" value="TreeGrafter"/>
</dbReference>
<keyword evidence="6" id="KW-0131">Cell cycle</keyword>
<evidence type="ECO:0000313" key="10">
    <source>
        <dbReference type="Proteomes" id="UP000038830"/>
    </source>
</evidence>
<keyword evidence="4" id="KW-0132">Cell division</keyword>
<gene>
    <name evidence="9" type="primary">STU1</name>
    <name evidence="9" type="ORF">BN1211_4200</name>
</gene>
<dbReference type="InterPro" id="IPR034085">
    <property type="entry name" value="TOG"/>
</dbReference>
<feature type="compositionally biased region" description="Basic and acidic residues" evidence="7">
    <location>
        <begin position="615"/>
        <end position="626"/>
    </location>
</feature>
<evidence type="ECO:0000256" key="4">
    <source>
        <dbReference type="ARBA" id="ARBA00022618"/>
    </source>
</evidence>
<keyword evidence="5" id="KW-0493">Microtubule</keyword>
<comment type="similarity">
    <text evidence="2">Belongs to the CLASP family.</text>
</comment>
<evidence type="ECO:0000256" key="3">
    <source>
        <dbReference type="ARBA" id="ARBA00016012"/>
    </source>
</evidence>
<proteinExistence type="inferred from homology"/>
<evidence type="ECO:0000256" key="7">
    <source>
        <dbReference type="SAM" id="MobiDB-lite"/>
    </source>
</evidence>
<keyword evidence="6" id="KW-0498">Mitosis</keyword>
<feature type="compositionally biased region" description="Basic and acidic residues" evidence="7">
    <location>
        <begin position="635"/>
        <end position="645"/>
    </location>
</feature>
<evidence type="ECO:0000256" key="1">
    <source>
        <dbReference type="ARBA" id="ARBA00004186"/>
    </source>
</evidence>
<feature type="domain" description="TOG" evidence="8">
    <location>
        <begin position="302"/>
        <end position="532"/>
    </location>
</feature>
<reference evidence="10" key="1">
    <citation type="journal article" date="2015" name="J. Biotechnol.">
        <title>The structure of the Cyberlindnera jadinii genome and its relation to Candida utilis analyzed by the occurrence of single nucleotide polymorphisms.</title>
        <authorList>
            <person name="Rupp O."/>
            <person name="Brinkrolf K."/>
            <person name="Buerth C."/>
            <person name="Kunigo M."/>
            <person name="Schneider J."/>
            <person name="Jaenicke S."/>
            <person name="Goesmann A."/>
            <person name="Puehler A."/>
            <person name="Jaeger K.-E."/>
            <person name="Ernst J.F."/>
        </authorList>
    </citation>
    <scope>NUCLEOTIDE SEQUENCE [LARGE SCALE GENOMIC DNA]</scope>
    <source>
        <strain evidence="10">ATCC 18201 / CBS 1600 / BCRC 20928 / JCM 3617 / NBRC 0987 / NRRL Y-1542</strain>
    </source>
</reference>
<feature type="domain" description="TOG" evidence="8">
    <location>
        <begin position="3"/>
        <end position="229"/>
    </location>
</feature>
<protein>
    <recommendedName>
        <fullName evidence="3">Protein STU1</fullName>
    </recommendedName>
</protein>
<dbReference type="SMART" id="SM01349">
    <property type="entry name" value="TOG"/>
    <property type="match status" value="2"/>
</dbReference>
<dbReference type="GO" id="GO:0051301">
    <property type="term" value="P:cell division"/>
    <property type="evidence" value="ECO:0007669"/>
    <property type="project" value="UniProtKB-KW"/>
</dbReference>
<evidence type="ECO:0000313" key="9">
    <source>
        <dbReference type="EMBL" id="CEP23581.1"/>
    </source>
</evidence>
<dbReference type="GO" id="GO:0005815">
    <property type="term" value="C:microtubule organizing center"/>
    <property type="evidence" value="ECO:0007669"/>
    <property type="project" value="TreeGrafter"/>
</dbReference>
<dbReference type="InterPro" id="IPR024395">
    <property type="entry name" value="CLASP_N_dom"/>
</dbReference>
<comment type="subcellular location">
    <subcellularLocation>
        <location evidence="1">Cytoplasm</location>
        <location evidence="1">Cytoskeleton</location>
        <location evidence="1">Spindle</location>
    </subcellularLocation>
</comment>
<dbReference type="GO" id="GO:0005881">
    <property type="term" value="C:cytoplasmic microtubule"/>
    <property type="evidence" value="ECO:0007669"/>
    <property type="project" value="TreeGrafter"/>
</dbReference>
<dbReference type="SUPFAM" id="SSF48371">
    <property type="entry name" value="ARM repeat"/>
    <property type="match status" value="1"/>
</dbReference>
<evidence type="ECO:0000256" key="2">
    <source>
        <dbReference type="ARBA" id="ARBA00009549"/>
    </source>
</evidence>
<dbReference type="Pfam" id="PF12348">
    <property type="entry name" value="CLASP_N"/>
    <property type="match status" value="2"/>
</dbReference>
<accession>A0A0H5C691</accession>
<feature type="compositionally biased region" description="Basic and acidic residues" evidence="7">
    <location>
        <begin position="548"/>
        <end position="568"/>
    </location>
</feature>
<dbReference type="GO" id="GO:0008017">
    <property type="term" value="F:microtubule binding"/>
    <property type="evidence" value="ECO:0007669"/>
    <property type="project" value="TreeGrafter"/>
</dbReference>
<feature type="compositionally biased region" description="Polar residues" evidence="7">
    <location>
        <begin position="575"/>
        <end position="586"/>
    </location>
</feature>
<dbReference type="GO" id="GO:0005876">
    <property type="term" value="C:spindle microtubule"/>
    <property type="evidence" value="ECO:0007669"/>
    <property type="project" value="TreeGrafter"/>
</dbReference>
<feature type="region of interest" description="Disordered" evidence="7">
    <location>
        <begin position="612"/>
        <end position="645"/>
    </location>
</feature>
<evidence type="ECO:0000259" key="8">
    <source>
        <dbReference type="SMART" id="SM01349"/>
    </source>
</evidence>